<dbReference type="PANTHER" id="PTHR43742">
    <property type="entry name" value="TRIMETHYLAMINE-N-OXIDE REDUCTASE"/>
    <property type="match status" value="1"/>
</dbReference>
<dbReference type="GO" id="GO:0030151">
    <property type="term" value="F:molybdenum ion binding"/>
    <property type="evidence" value="ECO:0007669"/>
    <property type="project" value="TreeGrafter"/>
</dbReference>
<keyword evidence="3" id="KW-0560">Oxidoreductase</keyword>
<evidence type="ECO:0000256" key="2">
    <source>
        <dbReference type="ARBA" id="ARBA00022505"/>
    </source>
</evidence>
<evidence type="ECO:0000313" key="7">
    <source>
        <dbReference type="Proteomes" id="UP000187012"/>
    </source>
</evidence>
<accession>A0A1N7SM46</accession>
<organism evidence="6 7">
    <name type="scientific">Paraburkholderia ribeironis</name>
    <dbReference type="NCBI Taxonomy" id="1247936"/>
    <lineage>
        <taxon>Bacteria</taxon>
        <taxon>Pseudomonadati</taxon>
        <taxon>Pseudomonadota</taxon>
        <taxon>Betaproteobacteria</taxon>
        <taxon>Burkholderiales</taxon>
        <taxon>Burkholderiaceae</taxon>
        <taxon>Paraburkholderia</taxon>
    </lineage>
</organism>
<dbReference type="RefSeq" id="WP_094783094.1">
    <property type="nucleotide sequence ID" value="NZ_CYGX02000103.1"/>
</dbReference>
<feature type="domain" description="Molybdopterin oxidoreductase" evidence="4">
    <location>
        <begin position="52"/>
        <end position="138"/>
    </location>
</feature>
<evidence type="ECO:0008006" key="8">
    <source>
        <dbReference type="Google" id="ProtNLM"/>
    </source>
</evidence>
<dbReference type="AlphaFoldDB" id="A0A1N7SM46"/>
<sequence length="146" mass="16548">MALQRISHCSHWGAYSLLVDDGNVVGVEPFAGDPAPSPIIHSVKYWADSKHRITQPMVRERWLGNKGPNERRPDDRFVPVSWDEALRLVADEIDRVRQTFGNHSIFAGSYGWTSCGRFHHASSQLKRLLNLVGGYTGHVEINDVWK</sequence>
<dbReference type="GO" id="GO:0009061">
    <property type="term" value="P:anaerobic respiration"/>
    <property type="evidence" value="ECO:0007669"/>
    <property type="project" value="TreeGrafter"/>
</dbReference>
<dbReference type="PANTHER" id="PTHR43742:SF10">
    <property type="entry name" value="TRIMETHYLAMINE-N-OXIDE REDUCTASE 2"/>
    <property type="match status" value="1"/>
</dbReference>
<protein>
    <recommendedName>
        <fullName evidence="8">Trimethylamine-N-oxide reductase</fullName>
    </recommendedName>
</protein>
<dbReference type="Pfam" id="PF00384">
    <property type="entry name" value="Molybdopterin"/>
    <property type="match status" value="1"/>
</dbReference>
<evidence type="ECO:0000259" key="4">
    <source>
        <dbReference type="Pfam" id="PF00384"/>
    </source>
</evidence>
<dbReference type="Pfam" id="PF18364">
    <property type="entry name" value="Molybdopterin_N"/>
    <property type="match status" value="1"/>
</dbReference>
<keyword evidence="2" id="KW-0500">Molybdenum</keyword>
<dbReference type="STRING" id="1247936.BN2475_1030009"/>
<dbReference type="Gene3D" id="3.40.50.740">
    <property type="match status" value="1"/>
</dbReference>
<keyword evidence="7" id="KW-1185">Reference proteome</keyword>
<dbReference type="EMBL" id="CYGX02000103">
    <property type="protein sequence ID" value="SIT48442.1"/>
    <property type="molecule type" value="Genomic_DNA"/>
</dbReference>
<feature type="domain" description="Molybdopterin oxidoreductase N-terminal" evidence="5">
    <location>
        <begin position="8"/>
        <end position="44"/>
    </location>
</feature>
<dbReference type="InterPro" id="IPR006656">
    <property type="entry name" value="Mopterin_OxRdtase"/>
</dbReference>
<evidence type="ECO:0000256" key="1">
    <source>
        <dbReference type="ARBA" id="ARBA00001942"/>
    </source>
</evidence>
<evidence type="ECO:0000256" key="3">
    <source>
        <dbReference type="ARBA" id="ARBA00023002"/>
    </source>
</evidence>
<dbReference type="GO" id="GO:0016491">
    <property type="term" value="F:oxidoreductase activity"/>
    <property type="evidence" value="ECO:0007669"/>
    <property type="project" value="UniProtKB-KW"/>
</dbReference>
<proteinExistence type="predicted"/>
<comment type="cofactor">
    <cofactor evidence="1">
        <name>Mo-bis(molybdopterin guanine dinucleotide)</name>
        <dbReference type="ChEBI" id="CHEBI:60539"/>
    </cofactor>
</comment>
<name>A0A1N7SM46_9BURK</name>
<dbReference type="GO" id="GO:0009055">
    <property type="term" value="F:electron transfer activity"/>
    <property type="evidence" value="ECO:0007669"/>
    <property type="project" value="TreeGrafter"/>
</dbReference>
<dbReference type="InterPro" id="IPR041460">
    <property type="entry name" value="Molybdopterin_N"/>
</dbReference>
<dbReference type="OrthoDB" id="9815647at2"/>
<dbReference type="Proteomes" id="UP000187012">
    <property type="component" value="Unassembled WGS sequence"/>
</dbReference>
<evidence type="ECO:0000259" key="5">
    <source>
        <dbReference type="Pfam" id="PF18364"/>
    </source>
</evidence>
<evidence type="ECO:0000313" key="6">
    <source>
        <dbReference type="EMBL" id="SIT48442.1"/>
    </source>
</evidence>
<dbReference type="GO" id="GO:0030288">
    <property type="term" value="C:outer membrane-bounded periplasmic space"/>
    <property type="evidence" value="ECO:0007669"/>
    <property type="project" value="TreeGrafter"/>
</dbReference>
<gene>
    <name evidence="6" type="ORF">BN2475_1030009</name>
</gene>
<dbReference type="SUPFAM" id="SSF53706">
    <property type="entry name" value="Formate dehydrogenase/DMSO reductase, domains 1-3"/>
    <property type="match status" value="1"/>
</dbReference>
<dbReference type="InterPro" id="IPR050612">
    <property type="entry name" value="Prok_Mopterin_Oxidored"/>
</dbReference>
<reference evidence="6 7" key="1">
    <citation type="submission" date="2016-12" db="EMBL/GenBank/DDBJ databases">
        <authorList>
            <person name="Song W.-J."/>
            <person name="Kurnit D.M."/>
        </authorList>
    </citation>
    <scope>NUCLEOTIDE SEQUENCE [LARGE SCALE GENOMIC DNA]</scope>
    <source>
        <strain evidence="6 7">STM7296</strain>
    </source>
</reference>